<dbReference type="EMBL" id="CP014476">
    <property type="protein sequence ID" value="AMK77938.1"/>
    <property type="molecule type" value="Genomic_DNA"/>
</dbReference>
<keyword evidence="1" id="KW-1133">Transmembrane helix</keyword>
<reference evidence="2 3" key="1">
    <citation type="journal article" date="2015" name="Environ. Microbiol.">
        <title>Methane oxidation coupled to nitrate reduction under hypoxia by the Gammaproteobacterium Methylomonas denitrificans, sp. nov. type strain FJG1.</title>
        <authorList>
            <person name="Kits K.D."/>
            <person name="Klotz M.G."/>
            <person name="Stein L.Y."/>
        </authorList>
    </citation>
    <scope>NUCLEOTIDE SEQUENCE [LARGE SCALE GENOMIC DNA]</scope>
    <source>
        <strain evidence="2 3">FJG1</strain>
    </source>
</reference>
<feature type="transmembrane region" description="Helical" evidence="1">
    <location>
        <begin position="31"/>
        <end position="54"/>
    </location>
</feature>
<accession>A0A126T7A8</accession>
<dbReference type="AlphaFoldDB" id="A0A126T7A8"/>
<keyword evidence="1" id="KW-0472">Membrane</keyword>
<evidence type="ECO:0000256" key="1">
    <source>
        <dbReference type="SAM" id="Phobius"/>
    </source>
</evidence>
<dbReference type="Proteomes" id="UP000030512">
    <property type="component" value="Chromosome"/>
</dbReference>
<dbReference type="RefSeq" id="WP_036275806.1">
    <property type="nucleotide sequence ID" value="NZ_CP014476.1"/>
</dbReference>
<dbReference type="OrthoDB" id="5573786at2"/>
<proteinExistence type="predicted"/>
<feature type="transmembrane region" description="Helical" evidence="1">
    <location>
        <begin position="7"/>
        <end position="25"/>
    </location>
</feature>
<name>A0A126T7A8_9GAMM</name>
<dbReference type="STRING" id="1538553.JT25_015875"/>
<dbReference type="KEGG" id="mdn:JT25_015875"/>
<organism evidence="2 3">
    <name type="scientific">Methylomonas denitrificans</name>
    <dbReference type="NCBI Taxonomy" id="1538553"/>
    <lineage>
        <taxon>Bacteria</taxon>
        <taxon>Pseudomonadati</taxon>
        <taxon>Pseudomonadota</taxon>
        <taxon>Gammaproteobacteria</taxon>
        <taxon>Methylococcales</taxon>
        <taxon>Methylococcaceae</taxon>
        <taxon>Methylomonas</taxon>
    </lineage>
</organism>
<keyword evidence="1" id="KW-0812">Transmembrane</keyword>
<keyword evidence="3" id="KW-1185">Reference proteome</keyword>
<protein>
    <submittedName>
        <fullName evidence="2">Uncharacterized protein</fullName>
    </submittedName>
</protein>
<sequence length="64" mass="7231">MLMFPEILQAMIVGMMIAIPAILIYKKAGLNPAWAALVFLPVFGLLIVFLQLAFQEWPNAKKER</sequence>
<evidence type="ECO:0000313" key="3">
    <source>
        <dbReference type="Proteomes" id="UP000030512"/>
    </source>
</evidence>
<evidence type="ECO:0000313" key="2">
    <source>
        <dbReference type="EMBL" id="AMK77938.1"/>
    </source>
</evidence>
<gene>
    <name evidence="2" type="ORF">JT25_015875</name>
</gene>